<keyword evidence="2" id="KW-1185">Reference proteome</keyword>
<evidence type="ECO:0000313" key="2">
    <source>
        <dbReference type="Proteomes" id="UP001500603"/>
    </source>
</evidence>
<comment type="caution">
    <text evidence="1">The sequence shown here is derived from an EMBL/GenBank/DDBJ whole genome shotgun (WGS) entry which is preliminary data.</text>
</comment>
<name>A0ABP9KD45_9NOCA</name>
<gene>
    <name evidence="1" type="ORF">GCM10023318_33440</name>
</gene>
<evidence type="ECO:0008006" key="3">
    <source>
        <dbReference type="Google" id="ProtNLM"/>
    </source>
</evidence>
<reference evidence="2" key="1">
    <citation type="journal article" date="2019" name="Int. J. Syst. Evol. Microbiol.">
        <title>The Global Catalogue of Microorganisms (GCM) 10K type strain sequencing project: providing services to taxonomists for standard genome sequencing and annotation.</title>
        <authorList>
            <consortium name="The Broad Institute Genomics Platform"/>
            <consortium name="The Broad Institute Genome Sequencing Center for Infectious Disease"/>
            <person name="Wu L."/>
            <person name="Ma J."/>
        </authorList>
    </citation>
    <scope>NUCLEOTIDE SEQUENCE [LARGE SCALE GENOMIC DNA]</scope>
    <source>
        <strain evidence="2">JCM 18298</strain>
    </source>
</reference>
<protein>
    <recommendedName>
        <fullName evidence="3">RNA polymerase sigma-70 region 4 domain-containing protein</fullName>
    </recommendedName>
</protein>
<proteinExistence type="predicted"/>
<accession>A0ABP9KD45</accession>
<organism evidence="1 2">
    <name type="scientific">Nocardia callitridis</name>
    <dbReference type="NCBI Taxonomy" id="648753"/>
    <lineage>
        <taxon>Bacteria</taxon>
        <taxon>Bacillati</taxon>
        <taxon>Actinomycetota</taxon>
        <taxon>Actinomycetes</taxon>
        <taxon>Mycobacteriales</taxon>
        <taxon>Nocardiaceae</taxon>
        <taxon>Nocardia</taxon>
    </lineage>
</organism>
<dbReference type="InterPro" id="IPR013324">
    <property type="entry name" value="RNA_pol_sigma_r3/r4-like"/>
</dbReference>
<dbReference type="Gene3D" id="1.10.10.10">
    <property type="entry name" value="Winged helix-like DNA-binding domain superfamily/Winged helix DNA-binding domain"/>
    <property type="match status" value="1"/>
</dbReference>
<sequence>MLGEGELMPNAWMATECGDSLPPQHRDEVCRRLAAVFVADHRDEPLGSSFPFAFVAPRASTTAATPAEVLDLSTRTRSALTATGVVEESALAGFTVTELGALPRVGSAMIAEIIAALIRRSTTADPTNSATVGEFDRITGMLNDRDLFLLTARIITRRRKTLAECGTTLGISRERVNQLDNRLRDKMHAAFHSAPHLRASADTLFAAARPVAALERMVEAEPDLDVALPAADGPLWFALSRLDDRFDIVDGWVVTPTMDAARNRSKSLLEQLSTDEGLVGLDAVAEALGIPQTDASAWLAYCGYRVIGEHVLAQSGSVHDNIAAILALSGKPMALNEIHASIVPARSLSSVRNAMVSDERFIRADRSRWALARWGTARYVPIHRQIGEILDTNGGKIGIEELVERLIGTFDVKEFSVRTYAASGEYVTTDGVVSRREKTYTPRKSPTKTRHLYREDAVLRWRTTIAPPHIKGSAFNLPSALAGLIGAGPKRSLELSSRLGPQSVVWVAVQARSGTIKRFVDDLGLAPGDEVFLEFALDSTTGAQFDVVAANPPPVDSAPIIRALVATGYRGAGSMDVDQARAALAEALWLPASSTKETIAETLRTRKEDELAALVEG</sequence>
<evidence type="ECO:0000313" key="1">
    <source>
        <dbReference type="EMBL" id="GAA5056236.1"/>
    </source>
</evidence>
<dbReference type="Proteomes" id="UP001500603">
    <property type="component" value="Unassembled WGS sequence"/>
</dbReference>
<dbReference type="SUPFAM" id="SSF88659">
    <property type="entry name" value="Sigma3 and sigma4 domains of RNA polymerase sigma factors"/>
    <property type="match status" value="1"/>
</dbReference>
<dbReference type="InterPro" id="IPR036388">
    <property type="entry name" value="WH-like_DNA-bd_sf"/>
</dbReference>
<dbReference type="EMBL" id="BAABJM010000002">
    <property type="protein sequence ID" value="GAA5056236.1"/>
    <property type="molecule type" value="Genomic_DNA"/>
</dbReference>